<dbReference type="Proteomes" id="UP001497623">
    <property type="component" value="Unassembled WGS sequence"/>
</dbReference>
<gene>
    <name evidence="1" type="ORF">MNOR_LOCUS40897</name>
</gene>
<proteinExistence type="predicted"/>
<protein>
    <submittedName>
        <fullName evidence="1">Uncharacterized protein</fullName>
    </submittedName>
</protein>
<evidence type="ECO:0000313" key="1">
    <source>
        <dbReference type="EMBL" id="CAL4243857.1"/>
    </source>
</evidence>
<dbReference type="AlphaFoldDB" id="A0AAV2SU00"/>
<sequence length="239" mass="26028">ETLMVDEPNIGQMNTLRINKILKKLEDAIAKGSHAEAASIAKELAQMRLDCRVIKNPKKKVNGVYQTVPISSTTPVKEKIMTNKPSGLPTGHVGLEQANKISGNVSDNVNKLIDANSSTQNLQMAQGIKSDNTDSWKMSSTTQMPGNIQVISQPNPSEKGFAAKSSPTTLRETGIDLARREVKSDPITLLGDEFPSLMKEEAEQTPFDVSLYVEDKNSHQGPITLSVTSNLTLGDLREK</sequence>
<evidence type="ECO:0000313" key="2">
    <source>
        <dbReference type="Proteomes" id="UP001497623"/>
    </source>
</evidence>
<feature type="non-terminal residue" evidence="1">
    <location>
        <position position="239"/>
    </location>
</feature>
<keyword evidence="2" id="KW-1185">Reference proteome</keyword>
<feature type="non-terminal residue" evidence="1">
    <location>
        <position position="1"/>
    </location>
</feature>
<organism evidence="1 2">
    <name type="scientific">Meganyctiphanes norvegica</name>
    <name type="common">Northern krill</name>
    <name type="synonym">Thysanopoda norvegica</name>
    <dbReference type="NCBI Taxonomy" id="48144"/>
    <lineage>
        <taxon>Eukaryota</taxon>
        <taxon>Metazoa</taxon>
        <taxon>Ecdysozoa</taxon>
        <taxon>Arthropoda</taxon>
        <taxon>Crustacea</taxon>
        <taxon>Multicrustacea</taxon>
        <taxon>Malacostraca</taxon>
        <taxon>Eumalacostraca</taxon>
        <taxon>Eucarida</taxon>
        <taxon>Euphausiacea</taxon>
        <taxon>Euphausiidae</taxon>
        <taxon>Meganyctiphanes</taxon>
    </lineage>
</organism>
<accession>A0AAV2SU00</accession>
<comment type="caution">
    <text evidence="1">The sequence shown here is derived from an EMBL/GenBank/DDBJ whole genome shotgun (WGS) entry which is preliminary data.</text>
</comment>
<name>A0AAV2SU00_MEGNR</name>
<reference evidence="1 2" key="1">
    <citation type="submission" date="2024-05" db="EMBL/GenBank/DDBJ databases">
        <authorList>
            <person name="Wallberg A."/>
        </authorList>
    </citation>
    <scope>NUCLEOTIDE SEQUENCE [LARGE SCALE GENOMIC DNA]</scope>
</reference>
<dbReference type="EMBL" id="CAXKWB010134804">
    <property type="protein sequence ID" value="CAL4243857.1"/>
    <property type="molecule type" value="Genomic_DNA"/>
</dbReference>